<organism evidence="1 2">
    <name type="scientific">Alicycliphilus denitrificans</name>
    <dbReference type="NCBI Taxonomy" id="179636"/>
    <lineage>
        <taxon>Bacteria</taxon>
        <taxon>Pseudomonadati</taxon>
        <taxon>Pseudomonadota</taxon>
        <taxon>Betaproteobacteria</taxon>
        <taxon>Burkholderiales</taxon>
        <taxon>Comamonadaceae</taxon>
        <taxon>Alicycliphilus</taxon>
    </lineage>
</organism>
<proteinExistence type="predicted"/>
<evidence type="ECO:0000313" key="2">
    <source>
        <dbReference type="Proteomes" id="UP000216225"/>
    </source>
</evidence>
<reference evidence="1 2" key="1">
    <citation type="submission" date="2018-09" db="EMBL/GenBank/DDBJ databases">
        <title>Genome comparison of Alicycliphilus sp. BQ1, a polyurethanolytic bacterium, with its closest phylogenetic relatives Alicycliphilus denitrificans BC and K601, unable to attack polyurethane.</title>
        <authorList>
            <person name="Loza-Tavera H."/>
            <person name="Lozano L."/>
            <person name="Cevallos M."/>
            <person name="Maya-Lucas O."/>
            <person name="Garcia-Mena J."/>
            <person name="Hernandez J."/>
        </authorList>
    </citation>
    <scope>NUCLEOTIDE SEQUENCE [LARGE SCALE GENOMIC DNA]</scope>
    <source>
        <strain evidence="1 2">BQ1</strain>
    </source>
</reference>
<gene>
    <name evidence="1" type="ORF">CE154_005095</name>
</gene>
<dbReference type="PIRSF" id="PIRSF028291">
    <property type="entry name" value="UCP028291"/>
    <property type="match status" value="1"/>
</dbReference>
<dbReference type="RefSeq" id="WP_094435716.1">
    <property type="nucleotide sequence ID" value="NZ_AP024172.1"/>
</dbReference>
<protein>
    <submittedName>
        <fullName evidence="1">DUF2218 domain-containing protein</fullName>
    </submittedName>
</protein>
<dbReference type="AlphaFoldDB" id="A0A420KGR4"/>
<sequence>MIHARGHVPTPEASRWLQRLCHHFSRKIAVRYDEREGHAEFPWGICEMRADGAALHFDCRAQDAQQLARVRFAIDEHVRLFSRKHPLAVQWHACAPAAGSPP</sequence>
<comment type="caution">
    <text evidence="1">The sequence shown here is derived from an EMBL/GenBank/DDBJ whole genome shotgun (WGS) entry which is preliminary data.</text>
</comment>
<dbReference type="Pfam" id="PF09981">
    <property type="entry name" value="DUF2218"/>
    <property type="match status" value="1"/>
</dbReference>
<dbReference type="InterPro" id="IPR014543">
    <property type="entry name" value="UCP028291"/>
</dbReference>
<name>A0A420KGR4_9BURK</name>
<evidence type="ECO:0000313" key="1">
    <source>
        <dbReference type="EMBL" id="RKJ99119.1"/>
    </source>
</evidence>
<accession>A0A420KGR4</accession>
<dbReference type="Proteomes" id="UP000216225">
    <property type="component" value="Unassembled WGS sequence"/>
</dbReference>
<dbReference type="Gene3D" id="3.30.310.50">
    <property type="entry name" value="Alpha-D-phosphohexomutase, C-terminal domain"/>
    <property type="match status" value="1"/>
</dbReference>
<dbReference type="EMBL" id="NKDB02000001">
    <property type="protein sequence ID" value="RKJ99119.1"/>
    <property type="molecule type" value="Genomic_DNA"/>
</dbReference>